<feature type="compositionally biased region" description="Basic and acidic residues" evidence="7">
    <location>
        <begin position="11"/>
        <end position="23"/>
    </location>
</feature>
<comment type="subcellular location">
    <subcellularLocation>
        <location evidence="1">Cytoplasm</location>
    </subcellularLocation>
</comment>
<reference evidence="10 12" key="2">
    <citation type="journal article" date="2013" name="Nature">
        <title>Insights into bilaterian evolution from three spiralian genomes.</title>
        <authorList>
            <person name="Simakov O."/>
            <person name="Marletaz F."/>
            <person name="Cho S.J."/>
            <person name="Edsinger-Gonzales E."/>
            <person name="Havlak P."/>
            <person name="Hellsten U."/>
            <person name="Kuo D.H."/>
            <person name="Larsson T."/>
            <person name="Lv J."/>
            <person name="Arendt D."/>
            <person name="Savage R."/>
            <person name="Osoegawa K."/>
            <person name="de Jong P."/>
            <person name="Grimwood J."/>
            <person name="Chapman J.A."/>
            <person name="Shapiro H."/>
            <person name="Aerts A."/>
            <person name="Otillar R.P."/>
            <person name="Terry A.Y."/>
            <person name="Boore J.L."/>
            <person name="Grigoriev I.V."/>
            <person name="Lindberg D.R."/>
            <person name="Seaver E.C."/>
            <person name="Weisblat D.A."/>
            <person name="Putnam N.H."/>
            <person name="Rokhsar D.S."/>
        </authorList>
    </citation>
    <scope>NUCLEOTIDE SEQUENCE</scope>
    <source>
        <strain evidence="10 12">I ESC-2004</strain>
    </source>
</reference>
<dbReference type="STRING" id="283909.R7THE9"/>
<evidence type="ECO:0000256" key="1">
    <source>
        <dbReference type="ARBA" id="ARBA00004496"/>
    </source>
</evidence>
<dbReference type="GO" id="GO:0042981">
    <property type="term" value="P:regulation of apoptotic process"/>
    <property type="evidence" value="ECO:0007669"/>
    <property type="project" value="InterPro"/>
</dbReference>
<sequence>MYRKNERIKKNKNDKDPKAVVHSTSELKLRRSCESEYSKETSRTRSNVEFTMKDCHKECLLKNRSFMCSEISLSAVLLAKLTESGVLTDEHLQKLQNIIRNESMKAAVLHFLVELLPKRGSKAFDSFLEALCESQQKHVAERLKKWSRDNYSEDPGTFDCLQHELRTYYEDKLKFVYTVPWLPTERFSLKDTFVQRRLRLTSGDRKGTEVEMDEILASVGKGRNKRILVEGDPGQGKSTLCQALAYAWSQPGGETENIKSFDLVILLHAGDLRGQNSVAEAIKKHLLPIDCDITSRQLEELVRTKNVLLIVDAFDEASNENEILHQMIEGKLLKHKTLLITSRPNFLQNKLSHFESTFAVEGYDKNEQLEYVKRYAGHKNIDSALFVSMLKEKSVRDLCNNPLNLTLLCLLREEDTQLMNTRTALYTSIHSIIKRKASERMNLTPAQVEESLLRPLYQIAFEAHQKNEIVVREKDFKKVENFEQVCQPPPSRSEIWVSHRSMLEFLAAKHLAQMDREERLKWMQHLRYVDYIIRVIRLAIEDHFDARQNYPVLGFLFGLLEEDAEELTQMASLVMKETHFSSKHHPLSFRSPCGASHQLMRLIGELNDVPPELEDAIIKRCPPHINIHHRCSASCRRGILKLCNLRLQPLIPLNVYLRYSRKEEKISFVKKLIKCKNIESSKICIYPHDDTQLRNIVRELRIGQADSFQQVSIYCGNIKGNPCEEFSLGENLRGLELDSFEPSLSYILEAALDKPLTSLHLIRCDELDDTCNSLLHRLLRNQHLQSVQLWSLSWEPFGRLFLTDVAQLKNLQSLEITLEDSTEEEMRIWKAILKRNKLIKLTIHSGFKYSPSLYSVLNDSFLSMSSLREIHLERVDIIDLPNLRHLDLVNFSLLYPDNRIALLSDILCSWPNLQELRIDCAFLAECSLRKLFEAIAGCHRLQILRFHWLEIGDSVVPFMCRMIESLKELREFTSEDQKDESLTEEGFKQLEPFLKRKGLDTRVF</sequence>
<dbReference type="HOGENOM" id="CLU_009460_2_1_1"/>
<evidence type="ECO:0000313" key="11">
    <source>
        <dbReference type="EnsemblMetazoa" id="CapteP214015"/>
    </source>
</evidence>
<feature type="region of interest" description="Disordered" evidence="7">
    <location>
        <begin position="1"/>
        <end position="23"/>
    </location>
</feature>
<evidence type="ECO:0000256" key="2">
    <source>
        <dbReference type="ARBA" id="ARBA00022490"/>
    </source>
</evidence>
<dbReference type="EMBL" id="AMQN01012935">
    <property type="status" value="NOT_ANNOTATED_CDS"/>
    <property type="molecule type" value="Genomic_DNA"/>
</dbReference>
<organism evidence="10">
    <name type="scientific">Capitella teleta</name>
    <name type="common">Polychaete worm</name>
    <dbReference type="NCBI Taxonomy" id="283909"/>
    <lineage>
        <taxon>Eukaryota</taxon>
        <taxon>Metazoa</taxon>
        <taxon>Spiralia</taxon>
        <taxon>Lophotrochozoa</taxon>
        <taxon>Annelida</taxon>
        <taxon>Polychaeta</taxon>
        <taxon>Sedentaria</taxon>
        <taxon>Scolecida</taxon>
        <taxon>Capitellidae</taxon>
        <taxon>Capitella</taxon>
    </lineage>
</organism>
<dbReference type="GO" id="GO:0045087">
    <property type="term" value="P:innate immune response"/>
    <property type="evidence" value="ECO:0007669"/>
    <property type="project" value="UniProtKB-KW"/>
</dbReference>
<keyword evidence="6" id="KW-0391">Immunity</keyword>
<protein>
    <recommendedName>
        <fullName evidence="13">CARD domain-containing protein</fullName>
    </recommendedName>
</protein>
<evidence type="ECO:0008006" key="13">
    <source>
        <dbReference type="Google" id="ProtNLM"/>
    </source>
</evidence>
<dbReference type="SUPFAM" id="SSF52047">
    <property type="entry name" value="RNI-like"/>
    <property type="match status" value="1"/>
</dbReference>
<evidence type="ECO:0000256" key="7">
    <source>
        <dbReference type="SAM" id="MobiDB-lite"/>
    </source>
</evidence>
<reference evidence="12" key="1">
    <citation type="submission" date="2012-12" db="EMBL/GenBank/DDBJ databases">
        <authorList>
            <person name="Hellsten U."/>
            <person name="Grimwood J."/>
            <person name="Chapman J.A."/>
            <person name="Shapiro H."/>
            <person name="Aerts A."/>
            <person name="Otillar R.P."/>
            <person name="Terry A.Y."/>
            <person name="Boore J.L."/>
            <person name="Simakov O."/>
            <person name="Marletaz F."/>
            <person name="Cho S.-J."/>
            <person name="Edsinger-Gonzales E."/>
            <person name="Havlak P."/>
            <person name="Kuo D.-H."/>
            <person name="Larsson T."/>
            <person name="Lv J."/>
            <person name="Arendt D."/>
            <person name="Savage R."/>
            <person name="Osoegawa K."/>
            <person name="de Jong P."/>
            <person name="Lindberg D.R."/>
            <person name="Seaver E.C."/>
            <person name="Weisblat D.A."/>
            <person name="Putnam N.H."/>
            <person name="Grigoriev I.V."/>
            <person name="Rokhsar D.S."/>
        </authorList>
    </citation>
    <scope>NUCLEOTIDE SEQUENCE</scope>
    <source>
        <strain evidence="12">I ESC-2004</strain>
    </source>
</reference>
<name>R7THE9_CAPTE</name>
<dbReference type="InterPro" id="IPR001315">
    <property type="entry name" value="CARD"/>
</dbReference>
<evidence type="ECO:0000256" key="6">
    <source>
        <dbReference type="ARBA" id="ARBA00022859"/>
    </source>
</evidence>
<evidence type="ECO:0000256" key="4">
    <source>
        <dbReference type="ARBA" id="ARBA00022741"/>
    </source>
</evidence>
<dbReference type="Proteomes" id="UP000014760">
    <property type="component" value="Unassembled WGS sequence"/>
</dbReference>
<keyword evidence="4" id="KW-0547">Nucleotide-binding</keyword>
<dbReference type="PANTHER" id="PTHR46844">
    <property type="entry name" value="SLR5058 PROTEIN"/>
    <property type="match status" value="1"/>
</dbReference>
<dbReference type="GO" id="GO:0005524">
    <property type="term" value="F:ATP binding"/>
    <property type="evidence" value="ECO:0007669"/>
    <property type="project" value="UniProtKB-KW"/>
</dbReference>
<dbReference type="PROSITE" id="PS50209">
    <property type="entry name" value="CARD"/>
    <property type="match status" value="1"/>
</dbReference>
<dbReference type="EnsemblMetazoa" id="CapteT214015">
    <property type="protein sequence ID" value="CapteP214015"/>
    <property type="gene ID" value="CapteG214015"/>
</dbReference>
<evidence type="ECO:0000256" key="5">
    <source>
        <dbReference type="ARBA" id="ARBA00022840"/>
    </source>
</evidence>
<evidence type="ECO:0000259" key="9">
    <source>
        <dbReference type="PROSITE" id="PS50837"/>
    </source>
</evidence>
<dbReference type="AlphaFoldDB" id="R7THE9"/>
<dbReference type="SMART" id="SM00114">
    <property type="entry name" value="CARD"/>
    <property type="match status" value="1"/>
</dbReference>
<evidence type="ECO:0000259" key="8">
    <source>
        <dbReference type="PROSITE" id="PS50209"/>
    </source>
</evidence>
<feature type="domain" description="CARD" evidence="8">
    <location>
        <begin position="52"/>
        <end position="146"/>
    </location>
</feature>
<keyword evidence="12" id="KW-1185">Reference proteome</keyword>
<dbReference type="SUPFAM" id="SSF47986">
    <property type="entry name" value="DEATH domain"/>
    <property type="match status" value="1"/>
</dbReference>
<dbReference type="InterPro" id="IPR011029">
    <property type="entry name" value="DEATH-like_dom_sf"/>
</dbReference>
<dbReference type="InterPro" id="IPR027417">
    <property type="entry name" value="P-loop_NTPase"/>
</dbReference>
<evidence type="ECO:0000313" key="12">
    <source>
        <dbReference type="Proteomes" id="UP000014760"/>
    </source>
</evidence>
<dbReference type="Gene3D" id="3.40.50.300">
    <property type="entry name" value="P-loop containing nucleotide triphosphate hydrolases"/>
    <property type="match status" value="1"/>
</dbReference>
<dbReference type="OrthoDB" id="6089000at2759"/>
<dbReference type="Pfam" id="PF05729">
    <property type="entry name" value="NACHT"/>
    <property type="match status" value="1"/>
</dbReference>
<dbReference type="InterPro" id="IPR032675">
    <property type="entry name" value="LRR_dom_sf"/>
</dbReference>
<keyword evidence="3" id="KW-0399">Innate immunity</keyword>
<dbReference type="GO" id="GO:0005737">
    <property type="term" value="C:cytoplasm"/>
    <property type="evidence" value="ECO:0007669"/>
    <property type="project" value="UniProtKB-SubCell"/>
</dbReference>
<dbReference type="PROSITE" id="PS50837">
    <property type="entry name" value="NACHT"/>
    <property type="match status" value="1"/>
</dbReference>
<accession>R7THE9</accession>
<dbReference type="Gene3D" id="3.80.10.10">
    <property type="entry name" value="Ribonuclease Inhibitor"/>
    <property type="match status" value="1"/>
</dbReference>
<dbReference type="EMBL" id="AMQN01012936">
    <property type="status" value="NOT_ANNOTATED_CDS"/>
    <property type="molecule type" value="Genomic_DNA"/>
</dbReference>
<dbReference type="CDD" id="cd01671">
    <property type="entry name" value="CARD"/>
    <property type="match status" value="1"/>
</dbReference>
<feature type="domain" description="NACHT" evidence="9">
    <location>
        <begin position="225"/>
        <end position="345"/>
    </location>
</feature>
<reference evidence="11" key="3">
    <citation type="submission" date="2015-06" db="UniProtKB">
        <authorList>
            <consortium name="EnsemblMetazoa"/>
        </authorList>
    </citation>
    <scope>IDENTIFICATION</scope>
</reference>
<dbReference type="InterPro" id="IPR007111">
    <property type="entry name" value="NACHT_NTPase"/>
</dbReference>
<dbReference type="Pfam" id="PF00619">
    <property type="entry name" value="CARD"/>
    <property type="match status" value="1"/>
</dbReference>
<evidence type="ECO:0000313" key="10">
    <source>
        <dbReference type="EMBL" id="ELT93144.1"/>
    </source>
</evidence>
<evidence type="ECO:0000256" key="3">
    <source>
        <dbReference type="ARBA" id="ARBA00022588"/>
    </source>
</evidence>
<keyword evidence="5" id="KW-0067">ATP-binding</keyword>
<proteinExistence type="predicted"/>
<keyword evidence="2" id="KW-0963">Cytoplasm</keyword>
<dbReference type="PANTHER" id="PTHR46844:SF1">
    <property type="entry name" value="SLR5058 PROTEIN"/>
    <property type="match status" value="1"/>
</dbReference>
<dbReference type="EMBL" id="KB309854">
    <property type="protein sequence ID" value="ELT93144.1"/>
    <property type="molecule type" value="Genomic_DNA"/>
</dbReference>
<gene>
    <name evidence="10" type="ORF">CAPTEDRAFT_214015</name>
</gene>
<dbReference type="OMA" id="HIMVRIE"/>
<dbReference type="SUPFAM" id="SSF52540">
    <property type="entry name" value="P-loop containing nucleoside triphosphate hydrolases"/>
    <property type="match status" value="1"/>
</dbReference>
<dbReference type="Gene3D" id="1.10.533.10">
    <property type="entry name" value="Death Domain, Fas"/>
    <property type="match status" value="1"/>
</dbReference>
<feature type="compositionally biased region" description="Basic residues" evidence="7">
    <location>
        <begin position="1"/>
        <end position="10"/>
    </location>
</feature>